<dbReference type="EMBL" id="CAEZSL010000145">
    <property type="protein sequence ID" value="CAB4549766.1"/>
    <property type="molecule type" value="Genomic_DNA"/>
</dbReference>
<reference evidence="2" key="1">
    <citation type="submission" date="2020-05" db="EMBL/GenBank/DDBJ databases">
        <authorList>
            <person name="Chiriac C."/>
            <person name="Salcher M."/>
            <person name="Ghai R."/>
            <person name="Kavagutti S V."/>
        </authorList>
    </citation>
    <scope>NUCLEOTIDE SEQUENCE</scope>
</reference>
<name>A0A6J6CES8_9ZZZZ</name>
<organism evidence="2">
    <name type="scientific">freshwater metagenome</name>
    <dbReference type="NCBI Taxonomy" id="449393"/>
    <lineage>
        <taxon>unclassified sequences</taxon>
        <taxon>metagenomes</taxon>
        <taxon>ecological metagenomes</taxon>
    </lineage>
</organism>
<gene>
    <name evidence="2" type="ORF">UFOPK1421_01198</name>
</gene>
<evidence type="ECO:0000313" key="2">
    <source>
        <dbReference type="EMBL" id="CAB4549766.1"/>
    </source>
</evidence>
<sequence length="371" mass="40537">MSPKKIQSFSDIITTSRIIVCCGSGGVGKTTTAAALAVQAAHTGRRVVLITIDPAKRLADALGLDGLSNDPSRVDLACSGELWAMMLDARATFDDVIRRESRDLEQQQAILQNPFYSNIASRLSGSQEYMAAEKLYELSNDERFDLVVVDTPPSREALDFLDAPQKLMNFLDHRVYRWLVMPARGGLRLLNFAAQPILKTIGRVIGADVLADAVNFFQAFEGIEEGFRQRCVAVQELLKSSSSKYIVVACAHNDTIQEAIYFTEQLAEANINITGVILNRLQPPFGKGSSAASLTAARKADKTGDSAVAVLYRNLAHLRSLAEAQENALKPLLKRSSGAVVVRLYQRAEDVHDLEAIAELGRDLVATTTTR</sequence>
<protein>
    <submittedName>
        <fullName evidence="2">Unannotated protein</fullName>
    </submittedName>
</protein>
<dbReference type="GO" id="GO:0016887">
    <property type="term" value="F:ATP hydrolysis activity"/>
    <property type="evidence" value="ECO:0007669"/>
    <property type="project" value="InterPro"/>
</dbReference>
<dbReference type="Pfam" id="PF02374">
    <property type="entry name" value="ArsA_ATPase"/>
    <property type="match status" value="1"/>
</dbReference>
<dbReference type="AlphaFoldDB" id="A0A6J6CES8"/>
<dbReference type="InterPro" id="IPR027417">
    <property type="entry name" value="P-loop_NTPase"/>
</dbReference>
<accession>A0A6J6CES8</accession>
<proteinExistence type="predicted"/>
<dbReference type="SUPFAM" id="SSF52540">
    <property type="entry name" value="P-loop containing nucleoside triphosphate hydrolases"/>
    <property type="match status" value="1"/>
</dbReference>
<dbReference type="InterPro" id="IPR025723">
    <property type="entry name" value="ArsA/GET3_ATPase-like"/>
</dbReference>
<dbReference type="Gene3D" id="3.40.50.300">
    <property type="entry name" value="P-loop containing nucleotide triphosphate hydrolases"/>
    <property type="match status" value="1"/>
</dbReference>
<feature type="domain" description="ArsA/GET3 Anion-transporting ATPase-like" evidence="1">
    <location>
        <begin position="17"/>
        <end position="284"/>
    </location>
</feature>
<dbReference type="PANTHER" id="PTHR10803:SF26">
    <property type="entry name" value="ANION TRANSPORTER ATPASE-RELATED"/>
    <property type="match status" value="1"/>
</dbReference>
<dbReference type="InterPro" id="IPR016300">
    <property type="entry name" value="ATPase_ArsA/GET3"/>
</dbReference>
<evidence type="ECO:0000259" key="1">
    <source>
        <dbReference type="Pfam" id="PF02374"/>
    </source>
</evidence>
<dbReference type="GO" id="GO:0005524">
    <property type="term" value="F:ATP binding"/>
    <property type="evidence" value="ECO:0007669"/>
    <property type="project" value="InterPro"/>
</dbReference>
<dbReference type="PANTHER" id="PTHR10803">
    <property type="entry name" value="ARSENICAL PUMP-DRIVING ATPASE ARSENITE-TRANSLOCATING ATPASE"/>
    <property type="match status" value="1"/>
</dbReference>